<keyword evidence="1" id="KW-0479">Metal-binding</keyword>
<dbReference type="STRING" id="67767.A0A0J7K2D9"/>
<dbReference type="OrthoDB" id="7682542at2759"/>
<evidence type="ECO:0000313" key="5">
    <source>
        <dbReference type="Proteomes" id="UP000036403"/>
    </source>
</evidence>
<dbReference type="InterPro" id="IPR025724">
    <property type="entry name" value="GAG-pre-integrase_dom"/>
</dbReference>
<keyword evidence="5" id="KW-1185">Reference proteome</keyword>
<dbReference type="Pfam" id="PF13976">
    <property type="entry name" value="gag_pre-integrs"/>
    <property type="match status" value="1"/>
</dbReference>
<feature type="non-terminal residue" evidence="4">
    <location>
        <position position="402"/>
    </location>
</feature>
<evidence type="ECO:0000256" key="1">
    <source>
        <dbReference type="PROSITE-ProRule" id="PRU00047"/>
    </source>
</evidence>
<name>A0A0J7K2D9_LASNI</name>
<evidence type="ECO:0000313" key="4">
    <source>
        <dbReference type="EMBL" id="KMQ84583.1"/>
    </source>
</evidence>
<proteinExistence type="predicted"/>
<dbReference type="GO" id="GO:0003676">
    <property type="term" value="F:nucleic acid binding"/>
    <property type="evidence" value="ECO:0007669"/>
    <property type="project" value="InterPro"/>
</dbReference>
<dbReference type="Pfam" id="PF14223">
    <property type="entry name" value="Retrotran_gag_2"/>
    <property type="match status" value="1"/>
</dbReference>
<accession>A0A0J7K2D9</accession>
<comment type="caution">
    <text evidence="4">The sequence shown here is derived from an EMBL/GenBank/DDBJ whole genome shotgun (WGS) entry which is preliminary data.</text>
</comment>
<keyword evidence="1" id="KW-0862">Zinc</keyword>
<feature type="domain" description="CCHC-type" evidence="3">
    <location>
        <begin position="241"/>
        <end position="257"/>
    </location>
</feature>
<dbReference type="PANTHER" id="PTHR47481">
    <property type="match status" value="1"/>
</dbReference>
<sequence>MDSAVVRIEVLTRENYDTWKLQMQALLTKNDAWAYVSGDLQRPAVIEGDATTLAALENWKRGDSKAKPDIILSISTSELKLIKGCETSRQMWLKLESIYQSKGPARKARLLKQLTLLRMEDGADVREHVNKFFDTVDKLEEMEIEINKDLLSIMLLYSMPSNSENFRCTIESRDELPTPETLRVKILEEYEARRNESGSALQNAMFSMKNSRKKRPPTKPKDIRKKSNEACNNDKSEFKFRCHKCHEIGHKAAECDKRKKEAAKKTEDVSFFADFTFKARSGEYRRSWCLDSGATSHLANDIFTTATKFDGGKNLAVKELSVEPEVKQAHRSSAETWHRRLGHLNYKDLYAAWKKNRLRGIELPEVNDSIQCEICLKGKITAATTPKKSERKSDLLEIIQIY</sequence>
<dbReference type="InterPro" id="IPR001878">
    <property type="entry name" value="Znf_CCHC"/>
</dbReference>
<evidence type="ECO:0000256" key="2">
    <source>
        <dbReference type="SAM" id="MobiDB-lite"/>
    </source>
</evidence>
<feature type="compositionally biased region" description="Basic and acidic residues" evidence="2">
    <location>
        <begin position="219"/>
        <end position="228"/>
    </location>
</feature>
<gene>
    <name evidence="4" type="ORF">RF55_17517</name>
</gene>
<organism evidence="4 5">
    <name type="scientific">Lasius niger</name>
    <name type="common">Black garden ant</name>
    <dbReference type="NCBI Taxonomy" id="67767"/>
    <lineage>
        <taxon>Eukaryota</taxon>
        <taxon>Metazoa</taxon>
        <taxon>Ecdysozoa</taxon>
        <taxon>Arthropoda</taxon>
        <taxon>Hexapoda</taxon>
        <taxon>Insecta</taxon>
        <taxon>Pterygota</taxon>
        <taxon>Neoptera</taxon>
        <taxon>Endopterygota</taxon>
        <taxon>Hymenoptera</taxon>
        <taxon>Apocrita</taxon>
        <taxon>Aculeata</taxon>
        <taxon>Formicoidea</taxon>
        <taxon>Formicidae</taxon>
        <taxon>Formicinae</taxon>
        <taxon>Lasius</taxon>
        <taxon>Lasius</taxon>
    </lineage>
</organism>
<evidence type="ECO:0000259" key="3">
    <source>
        <dbReference type="PROSITE" id="PS50158"/>
    </source>
</evidence>
<feature type="region of interest" description="Disordered" evidence="2">
    <location>
        <begin position="206"/>
        <end position="228"/>
    </location>
</feature>
<keyword evidence="1" id="KW-0863">Zinc-finger</keyword>
<dbReference type="EMBL" id="LBMM01016032">
    <property type="protein sequence ID" value="KMQ84583.1"/>
    <property type="molecule type" value="Genomic_DNA"/>
</dbReference>
<dbReference type="Proteomes" id="UP000036403">
    <property type="component" value="Unassembled WGS sequence"/>
</dbReference>
<dbReference type="PROSITE" id="PS50158">
    <property type="entry name" value="ZF_CCHC"/>
    <property type="match status" value="1"/>
</dbReference>
<dbReference type="AlphaFoldDB" id="A0A0J7K2D9"/>
<dbReference type="GO" id="GO:0008270">
    <property type="term" value="F:zinc ion binding"/>
    <property type="evidence" value="ECO:0007669"/>
    <property type="project" value="UniProtKB-KW"/>
</dbReference>
<dbReference type="PaxDb" id="67767-A0A0J7K2D9"/>
<dbReference type="PANTHER" id="PTHR47481:SF36">
    <property type="entry name" value="CCHC-TYPE DOMAIN-CONTAINING PROTEIN"/>
    <property type="match status" value="1"/>
</dbReference>
<protein>
    <submittedName>
        <fullName evidence="4">Retrovirus-related pol polyprotein from transposon tnt 1-94</fullName>
    </submittedName>
</protein>
<reference evidence="4 5" key="1">
    <citation type="submission" date="2015-04" db="EMBL/GenBank/DDBJ databases">
        <title>Lasius niger genome sequencing.</title>
        <authorList>
            <person name="Konorov E.A."/>
            <person name="Nikitin M.A."/>
            <person name="Kirill M.V."/>
            <person name="Chang P."/>
        </authorList>
    </citation>
    <scope>NUCLEOTIDE SEQUENCE [LARGE SCALE GENOMIC DNA]</scope>
    <source>
        <tissue evidence="4">Whole</tissue>
    </source>
</reference>